<dbReference type="Pfam" id="PF00717">
    <property type="entry name" value="Peptidase_S24"/>
    <property type="match status" value="1"/>
</dbReference>
<dbReference type="InterPro" id="IPR015927">
    <property type="entry name" value="Peptidase_S24_S26A/B/C"/>
</dbReference>
<dbReference type="Proteomes" id="UP000269220">
    <property type="component" value="Unassembled WGS sequence"/>
</dbReference>
<dbReference type="CDD" id="cd06529">
    <property type="entry name" value="S24_LexA-like"/>
    <property type="match status" value="1"/>
</dbReference>
<dbReference type="Pfam" id="PF01381">
    <property type="entry name" value="HTH_3"/>
    <property type="match status" value="1"/>
</dbReference>
<dbReference type="InterPro" id="IPR039418">
    <property type="entry name" value="LexA-like"/>
</dbReference>
<evidence type="ECO:0000259" key="4">
    <source>
        <dbReference type="PROSITE" id="PS50943"/>
    </source>
</evidence>
<dbReference type="InterPro" id="IPR010982">
    <property type="entry name" value="Lambda_DNA-bd_dom_sf"/>
</dbReference>
<evidence type="ECO:0000256" key="2">
    <source>
        <dbReference type="ARBA" id="ARBA00023125"/>
    </source>
</evidence>
<protein>
    <submittedName>
        <fullName evidence="5">LexA repressor</fullName>
    </submittedName>
</protein>
<evidence type="ECO:0000313" key="6">
    <source>
        <dbReference type="Proteomes" id="UP000269220"/>
    </source>
</evidence>
<dbReference type="SUPFAM" id="SSF47413">
    <property type="entry name" value="lambda repressor-like DNA-binding domains"/>
    <property type="match status" value="1"/>
</dbReference>
<dbReference type="PROSITE" id="PS50943">
    <property type="entry name" value="HTH_CROC1"/>
    <property type="match status" value="2"/>
</dbReference>
<dbReference type="EMBL" id="RMVN01000011">
    <property type="protein sequence ID" value="RSK20984.1"/>
    <property type="molecule type" value="Genomic_DNA"/>
</dbReference>
<evidence type="ECO:0000313" key="5">
    <source>
        <dbReference type="EMBL" id="RSK20984.1"/>
    </source>
</evidence>
<evidence type="ECO:0000256" key="3">
    <source>
        <dbReference type="ARBA" id="ARBA00023163"/>
    </source>
</evidence>
<dbReference type="CDD" id="cd00093">
    <property type="entry name" value="HTH_XRE"/>
    <property type="match status" value="2"/>
</dbReference>
<reference evidence="5 6" key="1">
    <citation type="submission" date="2018-11" db="EMBL/GenBank/DDBJ databases">
        <title>Species Designations Belie Phenotypic and Genotypic Heterogeneity in Oral Streptococci.</title>
        <authorList>
            <person name="Velsko I."/>
        </authorList>
    </citation>
    <scope>NUCLEOTIDE SEQUENCE [LARGE SCALE GENOMIC DNA]</scope>
    <source>
        <strain evidence="5 6">BCC05</strain>
    </source>
</reference>
<dbReference type="PANTHER" id="PTHR40661:SF1">
    <property type="entry name" value="HTH CRO_C1-TYPE DOMAIN-CONTAINING PROTEIN"/>
    <property type="match status" value="1"/>
</dbReference>
<organism evidence="5 6">
    <name type="scientific">Streptococcus oralis</name>
    <dbReference type="NCBI Taxonomy" id="1303"/>
    <lineage>
        <taxon>Bacteria</taxon>
        <taxon>Bacillati</taxon>
        <taxon>Bacillota</taxon>
        <taxon>Bacilli</taxon>
        <taxon>Lactobacillales</taxon>
        <taxon>Streptococcaceae</taxon>
        <taxon>Streptococcus</taxon>
    </lineage>
</organism>
<feature type="domain" description="HTH cro/C1-type" evidence="4">
    <location>
        <begin position="8"/>
        <end position="63"/>
    </location>
</feature>
<keyword evidence="1" id="KW-0805">Transcription regulation</keyword>
<accession>A0A3R9LQB5</accession>
<keyword evidence="3" id="KW-0804">Transcription</keyword>
<dbReference type="SUPFAM" id="SSF51306">
    <property type="entry name" value="LexA/Signal peptidase"/>
    <property type="match status" value="1"/>
</dbReference>
<dbReference type="InterPro" id="IPR036286">
    <property type="entry name" value="LexA/Signal_pep-like_sf"/>
</dbReference>
<feature type="domain" description="HTH cro/C1-type" evidence="4">
    <location>
        <begin position="124"/>
        <end position="150"/>
    </location>
</feature>
<dbReference type="GO" id="GO:0003677">
    <property type="term" value="F:DNA binding"/>
    <property type="evidence" value="ECO:0007669"/>
    <property type="project" value="UniProtKB-KW"/>
</dbReference>
<dbReference type="PANTHER" id="PTHR40661">
    <property type="match status" value="1"/>
</dbReference>
<dbReference type="AlphaFoldDB" id="A0A3R9LQB5"/>
<comment type="caution">
    <text evidence="5">The sequence shown here is derived from an EMBL/GenBank/DDBJ whole genome shotgun (WGS) entry which is preliminary data.</text>
</comment>
<gene>
    <name evidence="5" type="ORF">D8800_08060</name>
</gene>
<dbReference type="Gene3D" id="1.10.260.40">
    <property type="entry name" value="lambda repressor-like DNA-binding domains"/>
    <property type="match status" value="2"/>
</dbReference>
<proteinExistence type="predicted"/>
<evidence type="ECO:0000256" key="1">
    <source>
        <dbReference type="ARBA" id="ARBA00023015"/>
    </source>
</evidence>
<dbReference type="InterPro" id="IPR001387">
    <property type="entry name" value="Cro/C1-type_HTH"/>
</dbReference>
<keyword evidence="2" id="KW-0238">DNA-binding</keyword>
<sequence length="332" mass="38245">MEQLGGRIRKLRESRNMTQTELSEILGMKTYTTVSKWEKNENFPKGKDLKKLAEIFNVTSDYLLGLSDTELGKITTQNKHHEILTLCNELNEDKLKQLILSHYSSVKSFAEENGMPYSTVRSILERGIMDANVENAIKICSALDIRPEIFSYFLETSKGEPEILPIYNKLEEQRQEKVLSYAKDQLEEQENSNIISIFNKSQDDEDYITDYVEGLVAAGHGTFQEDNLHMEVRLRAEDVPEDYDTIAKVAGDSMEPMIEDNDLLFIKVTNQVDINDIGIFQINGKNFVKKLKRDYNGGWYLQSLNNSYEEIHLTENDDIRTIGEVVSVYREK</sequence>
<dbReference type="Gene3D" id="2.10.109.10">
    <property type="entry name" value="Umud Fragment, subunit A"/>
    <property type="match status" value="1"/>
</dbReference>
<dbReference type="SMART" id="SM00530">
    <property type="entry name" value="HTH_XRE"/>
    <property type="match status" value="2"/>
</dbReference>
<name>A0A3R9LQB5_STROR</name>